<dbReference type="RefSeq" id="WP_105982120.1">
    <property type="nucleotide sequence ID" value="NZ_MQUC01000003.1"/>
</dbReference>
<dbReference type="EMBL" id="MQUC01000003">
    <property type="protein sequence ID" value="PRP66280.1"/>
    <property type="molecule type" value="Genomic_DNA"/>
</dbReference>
<feature type="domain" description="Helix-turn-helix" evidence="1">
    <location>
        <begin position="23"/>
        <end position="72"/>
    </location>
</feature>
<evidence type="ECO:0000259" key="1">
    <source>
        <dbReference type="Pfam" id="PF12728"/>
    </source>
</evidence>
<evidence type="ECO:0000313" key="3">
    <source>
        <dbReference type="Proteomes" id="UP000239532"/>
    </source>
</evidence>
<dbReference type="NCBIfam" id="TIGR01764">
    <property type="entry name" value="excise"/>
    <property type="match status" value="1"/>
</dbReference>
<reference evidence="2 3" key="1">
    <citation type="submission" date="2016-11" db="EMBL/GenBank/DDBJ databases">
        <title>Trade-off between light-utilization and light-protection in marine flavobacteria.</title>
        <authorList>
            <person name="Kumagai Y."/>
        </authorList>
    </citation>
    <scope>NUCLEOTIDE SEQUENCE [LARGE SCALE GENOMIC DNA]</scope>
    <source>
        <strain evidence="2 3">JCM 17109</strain>
    </source>
</reference>
<dbReference type="OrthoDB" id="597977at2"/>
<dbReference type="GO" id="GO:0003677">
    <property type="term" value="F:DNA binding"/>
    <property type="evidence" value="ECO:0007669"/>
    <property type="project" value="InterPro"/>
</dbReference>
<evidence type="ECO:0000313" key="2">
    <source>
        <dbReference type="EMBL" id="PRP66280.1"/>
    </source>
</evidence>
<dbReference type="Pfam" id="PF12728">
    <property type="entry name" value="HTH_17"/>
    <property type="match status" value="1"/>
</dbReference>
<keyword evidence="3" id="KW-1185">Reference proteome</keyword>
<protein>
    <submittedName>
        <fullName evidence="2">Excisionase</fullName>
    </submittedName>
</protein>
<proteinExistence type="predicted"/>
<organism evidence="2 3">
    <name type="scientific">Nonlabens agnitus</name>
    <dbReference type="NCBI Taxonomy" id="870484"/>
    <lineage>
        <taxon>Bacteria</taxon>
        <taxon>Pseudomonadati</taxon>
        <taxon>Bacteroidota</taxon>
        <taxon>Flavobacteriia</taxon>
        <taxon>Flavobacteriales</taxon>
        <taxon>Flavobacteriaceae</taxon>
        <taxon>Nonlabens</taxon>
    </lineage>
</organism>
<comment type="caution">
    <text evidence="2">The sequence shown here is derived from an EMBL/GenBank/DDBJ whole genome shotgun (WGS) entry which is preliminary data.</text>
</comment>
<gene>
    <name evidence="2" type="ORF">BST86_03825</name>
</gene>
<name>A0A2S9WS18_9FLAO</name>
<dbReference type="InterPro" id="IPR010093">
    <property type="entry name" value="SinI_DNA-bd"/>
</dbReference>
<dbReference type="InterPro" id="IPR041657">
    <property type="entry name" value="HTH_17"/>
</dbReference>
<dbReference type="Proteomes" id="UP000239532">
    <property type="component" value="Unassembled WGS sequence"/>
</dbReference>
<sequence length="94" mass="10934">MNDLELKDQLNRIEDALCNTKSVLTADEVSIFTGLSKKYIYTLTSKRQIPFYKPMGKVLYFSKKEIEEWMLTNGVMSSQQIQDKASSYILRKKT</sequence>
<dbReference type="AlphaFoldDB" id="A0A2S9WS18"/>
<accession>A0A2S9WS18</accession>